<gene>
    <name evidence="1" type="ORF">WN51_11272</name>
</gene>
<evidence type="ECO:0000313" key="1">
    <source>
        <dbReference type="EMBL" id="KOX76854.1"/>
    </source>
</evidence>
<proteinExistence type="predicted"/>
<reference evidence="1 2" key="1">
    <citation type="submission" date="2015-07" db="EMBL/GenBank/DDBJ databases">
        <title>The genome of Melipona quadrifasciata.</title>
        <authorList>
            <person name="Pan H."/>
            <person name="Kapheim K."/>
        </authorList>
    </citation>
    <scope>NUCLEOTIDE SEQUENCE [LARGE SCALE GENOMIC DNA]</scope>
    <source>
        <strain evidence="1">0111107301</strain>
        <tissue evidence="1">Whole body</tissue>
    </source>
</reference>
<protein>
    <submittedName>
        <fullName evidence="1">Uncharacterized protein</fullName>
    </submittedName>
</protein>
<dbReference type="AlphaFoldDB" id="A0A0N0BHW1"/>
<sequence length="51" mass="5347">MAKPGLNPYAARSVRYRSAGKDSGQFKGRAGGSHKSDVSQVVAALVVDQID</sequence>
<organism evidence="1 2">
    <name type="scientific">Melipona quadrifasciata</name>
    <dbReference type="NCBI Taxonomy" id="166423"/>
    <lineage>
        <taxon>Eukaryota</taxon>
        <taxon>Metazoa</taxon>
        <taxon>Ecdysozoa</taxon>
        <taxon>Arthropoda</taxon>
        <taxon>Hexapoda</taxon>
        <taxon>Insecta</taxon>
        <taxon>Pterygota</taxon>
        <taxon>Neoptera</taxon>
        <taxon>Endopterygota</taxon>
        <taxon>Hymenoptera</taxon>
        <taxon>Apocrita</taxon>
        <taxon>Aculeata</taxon>
        <taxon>Apoidea</taxon>
        <taxon>Anthophila</taxon>
        <taxon>Apidae</taxon>
        <taxon>Melipona</taxon>
    </lineage>
</organism>
<keyword evidence="2" id="KW-1185">Reference proteome</keyword>
<accession>A0A0N0BHW1</accession>
<evidence type="ECO:0000313" key="2">
    <source>
        <dbReference type="Proteomes" id="UP000053105"/>
    </source>
</evidence>
<name>A0A0N0BHW1_9HYME</name>
<dbReference type="EMBL" id="KQ435739">
    <property type="protein sequence ID" value="KOX76854.1"/>
    <property type="molecule type" value="Genomic_DNA"/>
</dbReference>
<dbReference type="Proteomes" id="UP000053105">
    <property type="component" value="Unassembled WGS sequence"/>
</dbReference>